<name>A0A8S9ZSS7_9BILA</name>
<dbReference type="AlphaFoldDB" id="A0A8S9ZSS7"/>
<evidence type="ECO:0000256" key="2">
    <source>
        <dbReference type="SAM" id="Phobius"/>
    </source>
</evidence>
<proteinExistence type="predicted"/>
<comment type="caution">
    <text evidence="3">The sequence shown here is derived from an EMBL/GenBank/DDBJ whole genome shotgun (WGS) entry which is preliminary data.</text>
</comment>
<sequence length="70" mass="6913">MGFFLYIILALIFGALGFGAAEYLRKLKDAGADKAKGGGGSAGGGGAAKSGKSRSAETATSTGTKKKAKK</sequence>
<feature type="compositionally biased region" description="Gly residues" evidence="1">
    <location>
        <begin position="37"/>
        <end position="48"/>
    </location>
</feature>
<keyword evidence="2" id="KW-0472">Membrane</keyword>
<keyword evidence="2" id="KW-1133">Transmembrane helix</keyword>
<evidence type="ECO:0000313" key="4">
    <source>
        <dbReference type="Proteomes" id="UP000605970"/>
    </source>
</evidence>
<keyword evidence="2" id="KW-0812">Transmembrane</keyword>
<evidence type="ECO:0000313" key="3">
    <source>
        <dbReference type="EMBL" id="KAF7636201.1"/>
    </source>
</evidence>
<dbReference type="Proteomes" id="UP000605970">
    <property type="component" value="Unassembled WGS sequence"/>
</dbReference>
<protein>
    <submittedName>
        <fullName evidence="3">Uncharacterized protein</fullName>
    </submittedName>
</protein>
<feature type="transmembrane region" description="Helical" evidence="2">
    <location>
        <begin position="6"/>
        <end position="24"/>
    </location>
</feature>
<feature type="region of interest" description="Disordered" evidence="1">
    <location>
        <begin position="33"/>
        <end position="70"/>
    </location>
</feature>
<keyword evidence="4" id="KW-1185">Reference proteome</keyword>
<dbReference type="EMBL" id="JABEBT010000033">
    <property type="protein sequence ID" value="KAF7636201.1"/>
    <property type="molecule type" value="Genomic_DNA"/>
</dbReference>
<evidence type="ECO:0000256" key="1">
    <source>
        <dbReference type="SAM" id="MobiDB-lite"/>
    </source>
</evidence>
<organism evidence="3 4">
    <name type="scientific">Meloidogyne graminicola</name>
    <dbReference type="NCBI Taxonomy" id="189291"/>
    <lineage>
        <taxon>Eukaryota</taxon>
        <taxon>Metazoa</taxon>
        <taxon>Ecdysozoa</taxon>
        <taxon>Nematoda</taxon>
        <taxon>Chromadorea</taxon>
        <taxon>Rhabditida</taxon>
        <taxon>Tylenchina</taxon>
        <taxon>Tylenchomorpha</taxon>
        <taxon>Tylenchoidea</taxon>
        <taxon>Meloidogynidae</taxon>
        <taxon>Meloidogyninae</taxon>
        <taxon>Meloidogyne</taxon>
    </lineage>
</organism>
<accession>A0A8S9ZSS7</accession>
<reference evidence="3" key="1">
    <citation type="journal article" date="2020" name="Ecol. Evol.">
        <title>Genome structure and content of the rice root-knot nematode (Meloidogyne graminicola).</title>
        <authorList>
            <person name="Phan N.T."/>
            <person name="Danchin E.G.J."/>
            <person name="Klopp C."/>
            <person name="Perfus-Barbeoch L."/>
            <person name="Kozlowski D.K."/>
            <person name="Koutsovoulos G.D."/>
            <person name="Lopez-Roques C."/>
            <person name="Bouchez O."/>
            <person name="Zahm M."/>
            <person name="Besnard G."/>
            <person name="Bellafiore S."/>
        </authorList>
    </citation>
    <scope>NUCLEOTIDE SEQUENCE</scope>
    <source>
        <strain evidence="3">VN-18</strain>
    </source>
</reference>
<gene>
    <name evidence="3" type="ORF">Mgra_00004460</name>
</gene>